<dbReference type="PROSITE" id="PS51477">
    <property type="entry name" value="PAH"/>
    <property type="match status" value="2"/>
</dbReference>
<dbReference type="SUPFAM" id="SSF47762">
    <property type="entry name" value="PAH2 domain"/>
    <property type="match status" value="4"/>
</dbReference>
<feature type="region of interest" description="Disordered" evidence="6">
    <location>
        <begin position="190"/>
        <end position="223"/>
    </location>
</feature>
<evidence type="ECO:0000256" key="6">
    <source>
        <dbReference type="SAM" id="MobiDB-lite"/>
    </source>
</evidence>
<feature type="region of interest" description="Disordered" evidence="6">
    <location>
        <begin position="310"/>
        <end position="330"/>
    </location>
</feature>
<feature type="compositionally biased region" description="Polar residues" evidence="6">
    <location>
        <begin position="1774"/>
        <end position="1795"/>
    </location>
</feature>
<organism evidence="7">
    <name type="scientific">Culicoides sonorensis</name>
    <name type="common">Biting midge</name>
    <dbReference type="NCBI Taxonomy" id="179676"/>
    <lineage>
        <taxon>Eukaryota</taxon>
        <taxon>Metazoa</taxon>
        <taxon>Ecdysozoa</taxon>
        <taxon>Arthropoda</taxon>
        <taxon>Hexapoda</taxon>
        <taxon>Insecta</taxon>
        <taxon>Pterygota</taxon>
        <taxon>Neoptera</taxon>
        <taxon>Endopterygota</taxon>
        <taxon>Diptera</taxon>
        <taxon>Nematocera</taxon>
        <taxon>Chironomoidea</taxon>
        <taxon>Ceratopogonidae</taxon>
        <taxon>Ceratopogoninae</taxon>
        <taxon>Culicoides</taxon>
        <taxon>Monoculicoides</taxon>
    </lineage>
</organism>
<name>A0A336N0P7_CULSO</name>
<evidence type="ECO:0000313" key="7">
    <source>
        <dbReference type="EMBL" id="SSX34513.1"/>
    </source>
</evidence>
<evidence type="ECO:0000256" key="1">
    <source>
        <dbReference type="ARBA" id="ARBA00004123"/>
    </source>
</evidence>
<feature type="compositionally biased region" description="Basic and acidic residues" evidence="6">
    <location>
        <begin position="1862"/>
        <end position="1876"/>
    </location>
</feature>
<feature type="region of interest" description="Disordered" evidence="6">
    <location>
        <begin position="1735"/>
        <end position="1795"/>
    </location>
</feature>
<proteinExistence type="predicted"/>
<dbReference type="GO" id="GO:0003712">
    <property type="term" value="F:transcription coregulator activity"/>
    <property type="evidence" value="ECO:0007669"/>
    <property type="project" value="TreeGrafter"/>
</dbReference>
<dbReference type="InterPro" id="IPR052435">
    <property type="entry name" value="YY1-Transcr_Regul"/>
</dbReference>
<dbReference type="VEuPathDB" id="VectorBase:CSON008139"/>
<dbReference type="PANTHER" id="PTHR16088:SF3">
    <property type="entry name" value="GON-4-LIKE PROTEIN"/>
    <property type="match status" value="1"/>
</dbReference>
<keyword evidence="4 5" id="KW-0539">Nucleus</keyword>
<feature type="compositionally biased region" description="Polar residues" evidence="6">
    <location>
        <begin position="1"/>
        <end position="13"/>
    </location>
</feature>
<feature type="region of interest" description="Disordered" evidence="6">
    <location>
        <begin position="1639"/>
        <end position="1667"/>
    </location>
</feature>
<dbReference type="GO" id="GO:0006355">
    <property type="term" value="P:regulation of DNA-templated transcription"/>
    <property type="evidence" value="ECO:0007669"/>
    <property type="project" value="InterPro"/>
</dbReference>
<feature type="compositionally biased region" description="Basic and acidic residues" evidence="6">
    <location>
        <begin position="23"/>
        <end position="37"/>
    </location>
</feature>
<feature type="compositionally biased region" description="Acidic residues" evidence="6">
    <location>
        <begin position="193"/>
        <end position="207"/>
    </location>
</feature>
<reference evidence="7" key="1">
    <citation type="submission" date="2018-07" db="EMBL/GenBank/DDBJ databases">
        <authorList>
            <person name="Quirk P.G."/>
            <person name="Krulwich T.A."/>
        </authorList>
    </citation>
    <scope>NUCLEOTIDE SEQUENCE</scope>
</reference>
<dbReference type="InterPro" id="IPR003822">
    <property type="entry name" value="PAH"/>
</dbReference>
<sequence length="1935" mass="222611">MPNSTTKNKISTPNNKKKSNRSLSKDTKDPDSSENELKINASCSFKTPSKKTDNKTVDSPTHSSWNKKKRRRIRKSSTGEDEKLDLAIEDIEDTIQSCIKKNKELTPDAIKIILRKLVKNEHVLAICRLKEEELLQKSEENGNDADDENDEVIPKLTRAKAKQMDRKLLPLVPLKTTKTDTEVVEFLQKEIHDEDETDPEYQPEEDPNTTISDMDSLPATPQSVRKPENEVLIDGVFKIPRIRNESLTQSEGEAEPICKRTRTRLCLETTPIETLESTLVAPDITVDMYDHDKDVDKHWADFLNQFTKPFNPHADDADDPSDDEFQPGKHVPLDKEELADVAISKKEYNTLLKELMEIVDTMDDSFLDVTTEPSQIETKEVERKLRSPRSVRKKVSSTVISDPCQNETLTQETDLNTPEKSESFGPNLMSTMNESTIENVNGDQSSVQVDTFLNETARTSESEKSSLINLKSTLSLSIQNPINAEQWISLDGINLLNYAQYQNGVFYLPTTQKILIEVPTEQLLKSISSQSDTKIILTDSINESLNSTARTIDTSNILSNSATNDSVFSSKIRRVKQEKTYDYLDFSPPTSDLNSTQTGFTDEQTKILDQQLRMHIQLSTQNYLQTYSHPKYWKEADGILNFLYELDFHIRWSEQYPALRLALDQTEQWKKFVDSENGKEVVDWFYQEWEKEKESKEKISKWYQPKLCPRIVDLMLSSPVFAFPRLLPEMAFKGDYYNEKNKSEILTGEEILIALGLERFAKERKEEVDRMNKTAGKIKWKVTLHYLSEKISLNIVKCRSTKAIRDKILFWKNSPVMSPVKYWIKYGLAPNIIYKIEELDLVRLPKDYPELLSTKWKQYLRESITDHSDQKFKKTTLRKEVKVEKLKNKSSINQSTKGTSSDAKLQFQIKYGENSLICEPKNIEVHVEEIESEEDLPLGLRIKRNKEKLGDLEKKKRGPKPSLKTYKNTLKSIVPEFKQKIVYLERKYEKRNISRRVKKSKILYEIYQRIKCFDIFSSCLQNSKYMATAPQSLKKMIKSSITSDKKKVVPENDTIYAQNFFDKVEETLLTANKFDEYEKFADILKSFDPSKERVADLYYKMEKIFHPNHPELLSLFLTFLEPGQAMQVGKFFEHFMMTNLSTFIEKLNKYFMKQPAQIKRIYNCLNDLSSMENVTIEMVKDNILPLLKGNPLLIDWFQQMFASEKPIDCHESDSETLNCKKTTSENVDSIQVYEELVLSDNPTNSETPACGIRYYQGNIMYSGRTCTLPAKLSFLAHETVIQMEKKEQAAKKNQKSKDTKPENCCHAVKSYAETRLQEKIKAVGSDKDMNSSQSSDEVENQLGSEKDLKIKRELATPINDKKKVVPENDTIYAQNFFDKVEETLLTANKFDEYEKFADILKSFDPSKERVADLYYKMEKIFHPNHPELLSLFLTFLEPGQAMQVGKFFEHFMMTNLSTFIEKLNKYFMKQPAQIKRIYNCLNDLSNMENVTIEMVKDNILPLLKGNPLLIDWFQQMFASEKPIDCHESDSETLNCKKTTSENVDSIQVYEELVLSDNPTNSETPACGIRYYQGNIMYSGRTCTLPAKLSFLAHETVIQMEKKEQAAKKNQKSKDTKPENCCHAVKSYAETRLQEKIKAVGSDKDMNSSQSSDEVENQLGSEKDLKIKRELATPINENNEDYYSTDDEQPKLVDPSTLKVHAIRLNPMVHARNGESFSDMSHLLTSPQNVVEKYFSDDTKSPTKKTHTPSTSSQISAKTTKKLLISPKTVGKSIKSPTQTKKLISDSIPENSQALSSGKRLKILIESDQSDVDTPNVTNVKRSKKLKIVRSDRKIEKEEDEAKSGTGTATVKSPEPSTSSAHPESDSISEKTEEVIKEPWTREEDKFILEEQRKGYENVEELVTRLKTRLCGRSTDEITQRYEFLMDLLRKIQQSS</sequence>
<feature type="compositionally biased region" description="Acidic residues" evidence="6">
    <location>
        <begin position="316"/>
        <end position="325"/>
    </location>
</feature>
<dbReference type="GO" id="GO:0005634">
    <property type="term" value="C:nucleus"/>
    <property type="evidence" value="ECO:0007669"/>
    <property type="project" value="UniProtKB-SubCell"/>
</dbReference>
<feature type="region of interest" description="Disordered" evidence="6">
    <location>
        <begin position="1831"/>
        <end position="1876"/>
    </location>
</feature>
<gene>
    <name evidence="7" type="primary">CSON008139</name>
</gene>
<comment type="subcellular location">
    <subcellularLocation>
        <location evidence="1 5">Nucleus</location>
    </subcellularLocation>
</comment>
<evidence type="ECO:0000256" key="3">
    <source>
        <dbReference type="ARBA" id="ARBA00023163"/>
    </source>
</evidence>
<dbReference type="Gene3D" id="1.10.10.60">
    <property type="entry name" value="Homeodomain-like"/>
    <property type="match status" value="1"/>
</dbReference>
<accession>A0A336N0P7</accession>
<feature type="compositionally biased region" description="Basic and acidic residues" evidence="6">
    <location>
        <begin position="1831"/>
        <end position="1842"/>
    </location>
</feature>
<feature type="region of interest" description="Disordered" evidence="6">
    <location>
        <begin position="1"/>
        <end position="79"/>
    </location>
</feature>
<dbReference type="EMBL" id="UFQT01003074">
    <property type="protein sequence ID" value="SSX34513.1"/>
    <property type="molecule type" value="Genomic_DNA"/>
</dbReference>
<protein>
    <submittedName>
        <fullName evidence="7">CSON008139 protein</fullName>
    </submittedName>
</protein>
<feature type="region of interest" description="Disordered" evidence="6">
    <location>
        <begin position="1323"/>
        <end position="1343"/>
    </location>
</feature>
<dbReference type="PANTHER" id="PTHR16088">
    <property type="entry name" value="YY1 ASSOCIATED PROTEIN-RELATED"/>
    <property type="match status" value="1"/>
</dbReference>
<feature type="compositionally biased region" description="Polar residues" evidence="6">
    <location>
        <begin position="208"/>
        <end position="223"/>
    </location>
</feature>
<evidence type="ECO:0000256" key="2">
    <source>
        <dbReference type="ARBA" id="ARBA00023015"/>
    </source>
</evidence>
<feature type="compositionally biased region" description="Basic residues" evidence="6">
    <location>
        <begin position="65"/>
        <end position="75"/>
    </location>
</feature>
<evidence type="ECO:0000256" key="4">
    <source>
        <dbReference type="ARBA" id="ARBA00023242"/>
    </source>
</evidence>
<dbReference type="InterPro" id="IPR036600">
    <property type="entry name" value="PAH_sf"/>
</dbReference>
<evidence type="ECO:0000256" key="5">
    <source>
        <dbReference type="PROSITE-ProRule" id="PRU00810"/>
    </source>
</evidence>
<feature type="compositionally biased region" description="Polar residues" evidence="6">
    <location>
        <begin position="1844"/>
        <end position="1861"/>
    </location>
</feature>
<dbReference type="Gene3D" id="1.20.1160.11">
    <property type="entry name" value="Paired amphipathic helix"/>
    <property type="match status" value="2"/>
</dbReference>
<keyword evidence="3" id="KW-0804">Transcription</keyword>
<keyword evidence="2" id="KW-0805">Transcription regulation</keyword>